<keyword evidence="2 7" id="KW-0813">Transport</keyword>
<evidence type="ECO:0000259" key="8">
    <source>
        <dbReference type="Pfam" id="PF04290"/>
    </source>
</evidence>
<feature type="transmembrane region" description="Helical" evidence="7">
    <location>
        <begin position="12"/>
        <end position="32"/>
    </location>
</feature>
<feature type="transmembrane region" description="Helical" evidence="7">
    <location>
        <begin position="93"/>
        <end position="117"/>
    </location>
</feature>
<feature type="domain" description="Tripartite ATP-independent periplasmic transporters DctQ component" evidence="8">
    <location>
        <begin position="171"/>
        <end position="303"/>
    </location>
</feature>
<keyword evidence="5 7" id="KW-1133">Transmembrane helix</keyword>
<evidence type="ECO:0000256" key="5">
    <source>
        <dbReference type="ARBA" id="ARBA00022989"/>
    </source>
</evidence>
<proteinExistence type="inferred from homology"/>
<dbReference type="Proteomes" id="UP000198539">
    <property type="component" value="Unassembled WGS sequence"/>
</dbReference>
<feature type="transmembrane region" description="Helical" evidence="7">
    <location>
        <begin position="196"/>
        <end position="212"/>
    </location>
</feature>
<dbReference type="AlphaFoldDB" id="A0A1H2VT45"/>
<dbReference type="EMBL" id="FNOM01000003">
    <property type="protein sequence ID" value="SDW71446.1"/>
    <property type="molecule type" value="Genomic_DNA"/>
</dbReference>
<keyword evidence="4 7" id="KW-0812">Transmembrane</keyword>
<evidence type="ECO:0000256" key="3">
    <source>
        <dbReference type="ARBA" id="ARBA00022475"/>
    </source>
</evidence>
<evidence type="ECO:0000256" key="7">
    <source>
        <dbReference type="RuleBase" id="RU369079"/>
    </source>
</evidence>
<evidence type="ECO:0000256" key="2">
    <source>
        <dbReference type="ARBA" id="ARBA00022448"/>
    </source>
</evidence>
<feature type="transmembrane region" description="Helical" evidence="7">
    <location>
        <begin position="163"/>
        <end position="184"/>
    </location>
</feature>
<evidence type="ECO:0000256" key="6">
    <source>
        <dbReference type="ARBA" id="ARBA00023136"/>
    </source>
</evidence>
<evidence type="ECO:0000256" key="4">
    <source>
        <dbReference type="ARBA" id="ARBA00022692"/>
    </source>
</evidence>
<keyword evidence="6 7" id="KW-0472">Membrane</keyword>
<dbReference type="RefSeq" id="WP_092886597.1">
    <property type="nucleotide sequence ID" value="NZ_CP061498.1"/>
</dbReference>
<dbReference type="GO" id="GO:0022857">
    <property type="term" value="F:transmembrane transporter activity"/>
    <property type="evidence" value="ECO:0007669"/>
    <property type="project" value="UniProtKB-UniRule"/>
</dbReference>
<reference evidence="9 10" key="1">
    <citation type="submission" date="2016-10" db="EMBL/GenBank/DDBJ databases">
        <authorList>
            <person name="de Groot N.N."/>
        </authorList>
    </citation>
    <scope>NUCLEOTIDE SEQUENCE [LARGE SCALE GENOMIC DNA]</scope>
    <source>
        <strain evidence="9 10">CGMCC 1.8894</strain>
    </source>
</reference>
<comment type="caution">
    <text evidence="7">Lacks conserved residue(s) required for the propagation of feature annotation.</text>
</comment>
<keyword evidence="3" id="KW-1003">Cell membrane</keyword>
<feature type="transmembrane region" description="Helical" evidence="7">
    <location>
        <begin position="232"/>
        <end position="253"/>
    </location>
</feature>
<comment type="similarity">
    <text evidence="7">Belongs to the TRAP transporter small permease family.</text>
</comment>
<dbReference type="InterPro" id="IPR055348">
    <property type="entry name" value="DctQ"/>
</dbReference>
<protein>
    <recommendedName>
        <fullName evidence="7">TRAP transporter small permease protein</fullName>
    </recommendedName>
</protein>
<keyword evidence="10" id="KW-1185">Reference proteome</keyword>
<comment type="function">
    <text evidence="7">Part of the tripartite ATP-independent periplasmic (TRAP) transport system.</text>
</comment>
<feature type="transmembrane region" description="Helical" evidence="7">
    <location>
        <begin position="137"/>
        <end position="156"/>
    </location>
</feature>
<comment type="subcellular location">
    <subcellularLocation>
        <location evidence="7">Cell inner membrane</location>
        <topology evidence="7">Multi-pass membrane protein</topology>
    </subcellularLocation>
    <subcellularLocation>
        <location evidence="1">Cell membrane</location>
        <topology evidence="1">Multi-pass membrane protein</topology>
    </subcellularLocation>
</comment>
<accession>A0A1H2VT45</accession>
<dbReference type="Pfam" id="PF04290">
    <property type="entry name" value="DctQ"/>
    <property type="match status" value="1"/>
</dbReference>
<comment type="subunit">
    <text evidence="7">The complex comprises the extracytoplasmic solute receptor protein and the two transmembrane proteins.</text>
</comment>
<gene>
    <name evidence="9" type="ORF">SAMN04488238_103165</name>
</gene>
<feature type="transmembrane region" description="Helical" evidence="7">
    <location>
        <begin position="282"/>
        <end position="304"/>
    </location>
</feature>
<dbReference type="GO" id="GO:0005886">
    <property type="term" value="C:plasma membrane"/>
    <property type="evidence" value="ECO:0007669"/>
    <property type="project" value="UniProtKB-SubCell"/>
</dbReference>
<evidence type="ECO:0000256" key="1">
    <source>
        <dbReference type="ARBA" id="ARBA00004651"/>
    </source>
</evidence>
<keyword evidence="7" id="KW-0997">Cell inner membrane</keyword>
<dbReference type="STRING" id="564137.SAMN04488238_103165"/>
<feature type="transmembrane region" description="Helical" evidence="7">
    <location>
        <begin position="52"/>
        <end position="73"/>
    </location>
</feature>
<evidence type="ECO:0000313" key="10">
    <source>
        <dbReference type="Proteomes" id="UP000198539"/>
    </source>
</evidence>
<organism evidence="9 10">
    <name type="scientific">Roseicitreum antarcticum</name>
    <dbReference type="NCBI Taxonomy" id="564137"/>
    <lineage>
        <taxon>Bacteria</taxon>
        <taxon>Pseudomonadati</taxon>
        <taxon>Pseudomonadota</taxon>
        <taxon>Alphaproteobacteria</taxon>
        <taxon>Rhodobacterales</taxon>
        <taxon>Paracoccaceae</taxon>
        <taxon>Roseicitreum</taxon>
    </lineage>
</organism>
<name>A0A1H2VT45_9RHOB</name>
<dbReference type="OrthoDB" id="9794346at2"/>
<sequence>MTDPAAPARDMTALALRLFAWGTVTIATAFMFENWLIHWQNLPAARSIFHGGGGLAAAAGYVVAAVVAVMLALRGQAGSLRNDSARISGLVTYLARSAFFIVLLLGVVDVTISFLRIEGLLPLFVSPDLETQLGQAQWRGPYVHMPLAALGLLLGLVTRGLGFIWLALLVVVVQLVIVLGRFIFSYEQAFVSDLVRMWYAGLFLFASAFTLIEEGHVRVDVLFAGMSRRAKAVVNGIGSVVLGMVMMWTILILGTPTSASPIIGPVLRYEQGQQTYGMMTKYWMAVFLAIFAMTMLFQFAAYVLKAAADWRDEPDTTPQTAFVAG</sequence>
<evidence type="ECO:0000313" key="9">
    <source>
        <dbReference type="EMBL" id="SDW71446.1"/>
    </source>
</evidence>